<feature type="compositionally biased region" description="Polar residues" evidence="1">
    <location>
        <begin position="161"/>
        <end position="179"/>
    </location>
</feature>
<feature type="region of interest" description="Disordered" evidence="1">
    <location>
        <begin position="100"/>
        <end position="207"/>
    </location>
</feature>
<dbReference type="RefSeq" id="WP_328962937.1">
    <property type="nucleotide sequence ID" value="NZ_CP108090.1"/>
</dbReference>
<proteinExistence type="predicted"/>
<dbReference type="EMBL" id="CP108090">
    <property type="protein sequence ID" value="WUQ14120.1"/>
    <property type="molecule type" value="Genomic_DNA"/>
</dbReference>
<evidence type="ECO:0000313" key="3">
    <source>
        <dbReference type="Proteomes" id="UP001432039"/>
    </source>
</evidence>
<organism evidence="2 3">
    <name type="scientific">Streptomyces virginiae</name>
    <name type="common">Streptomyces cinnamonensis</name>
    <dbReference type="NCBI Taxonomy" id="1961"/>
    <lineage>
        <taxon>Bacteria</taxon>
        <taxon>Bacillati</taxon>
        <taxon>Actinomycetota</taxon>
        <taxon>Actinomycetes</taxon>
        <taxon>Kitasatosporales</taxon>
        <taxon>Streptomycetaceae</taxon>
        <taxon>Streptomyces</taxon>
    </lineage>
</organism>
<keyword evidence="3" id="KW-1185">Reference proteome</keyword>
<dbReference type="Proteomes" id="UP001432039">
    <property type="component" value="Chromosome"/>
</dbReference>
<gene>
    <name evidence="2" type="ORF">OG517_23335</name>
</gene>
<feature type="compositionally biased region" description="Basic and acidic residues" evidence="1">
    <location>
        <begin position="144"/>
        <end position="154"/>
    </location>
</feature>
<evidence type="ECO:0000256" key="1">
    <source>
        <dbReference type="SAM" id="MobiDB-lite"/>
    </source>
</evidence>
<feature type="compositionally biased region" description="Pro residues" evidence="1">
    <location>
        <begin position="186"/>
        <end position="196"/>
    </location>
</feature>
<feature type="compositionally biased region" description="Basic and acidic residues" evidence="1">
    <location>
        <begin position="100"/>
        <end position="124"/>
    </location>
</feature>
<accession>A0ABZ1TE25</accession>
<reference evidence="2" key="1">
    <citation type="submission" date="2022-10" db="EMBL/GenBank/DDBJ databases">
        <title>The complete genomes of actinobacterial strains from the NBC collection.</title>
        <authorList>
            <person name="Joergensen T.S."/>
            <person name="Alvarez Arevalo M."/>
            <person name="Sterndorff E.B."/>
            <person name="Faurdal D."/>
            <person name="Vuksanovic O."/>
            <person name="Mourched A.-S."/>
            <person name="Charusanti P."/>
            <person name="Shaw S."/>
            <person name="Blin K."/>
            <person name="Weber T."/>
        </authorList>
    </citation>
    <scope>NUCLEOTIDE SEQUENCE</scope>
    <source>
        <strain evidence="2">NBC_00248</strain>
    </source>
</reference>
<sequence>MPWFNLDDGFDTHPKVRKAGNAAVGLFCRLGSHAAKHLTEGHVDAELVRDYGTPATVRKLVAVGMLHPVGHGCPRCEQPAEGGYVMHDYLDYNRSRKQIEAARENGRRRQQKGRDRDRDERNADDSDANLDANSRENAPSSARNSRENEPRFEDEPAGQGEVSQRDTLQGATGVQSPPLQSEVPPAEEPPPYPPARRPGTDVVPASGRGEVQPLIAAMSARHMRVTWKFTPEEWIELRDAVRRVGVGALVEHAERVWRAAKTQPFSAKYFLPGWVGLEPDTEFTGPRPVGPPSAAQSYLAQMSAHADRLRQQHAGGAS</sequence>
<evidence type="ECO:0000313" key="2">
    <source>
        <dbReference type="EMBL" id="WUQ14120.1"/>
    </source>
</evidence>
<name>A0ABZ1TE25_STRVG</name>
<protein>
    <submittedName>
        <fullName evidence="2">Mucin-2</fullName>
    </submittedName>
</protein>